<keyword evidence="1" id="KW-0472">Membrane</keyword>
<keyword evidence="1" id="KW-0812">Transmembrane</keyword>
<evidence type="ECO:0000259" key="2">
    <source>
        <dbReference type="Pfam" id="PF09718"/>
    </source>
</evidence>
<dbReference type="EMBL" id="AP027080">
    <property type="protein sequence ID" value="BDU72906.1"/>
    <property type="molecule type" value="Genomic_DNA"/>
</dbReference>
<keyword evidence="4" id="KW-1185">Reference proteome</keyword>
<evidence type="ECO:0000313" key="3">
    <source>
        <dbReference type="EMBL" id="BDU72906.1"/>
    </source>
</evidence>
<reference evidence="4" key="1">
    <citation type="journal article" date="2023" name="Int. J. Syst. Evol. Microbiol.">
        <title>Mesoterricola silvestris gen. nov., sp. nov., Mesoterricola sediminis sp. nov., Geothrix oryzae sp. nov., Geothrix edaphica sp. nov., Geothrix rubra sp. nov., and Geothrix limicola sp. nov., six novel members of Acidobacteriota isolated from soils.</title>
        <authorList>
            <person name="Itoh H."/>
            <person name="Sugisawa Y."/>
            <person name="Mise K."/>
            <person name="Xu Z."/>
            <person name="Kuniyasu M."/>
            <person name="Ushijima N."/>
            <person name="Kawano K."/>
            <person name="Kobayashi E."/>
            <person name="Shiratori Y."/>
            <person name="Masuda Y."/>
            <person name="Senoo K."/>
        </authorList>
    </citation>
    <scope>NUCLEOTIDE SEQUENCE [LARGE SCALE GENOMIC DNA]</scope>
    <source>
        <strain evidence="4">W79</strain>
    </source>
</reference>
<proteinExistence type="predicted"/>
<dbReference type="AlphaFoldDB" id="A0AA48K905"/>
<feature type="transmembrane region" description="Helical" evidence="1">
    <location>
        <begin position="341"/>
        <end position="361"/>
    </location>
</feature>
<dbReference type="Proteomes" id="UP001238179">
    <property type="component" value="Chromosome"/>
</dbReference>
<dbReference type="Pfam" id="PF09718">
    <property type="entry name" value="Tape_meas_lam_C"/>
    <property type="match status" value="1"/>
</dbReference>
<keyword evidence="1" id="KW-1133">Transmembrane helix</keyword>
<feature type="transmembrane region" description="Helical" evidence="1">
    <location>
        <begin position="281"/>
        <end position="305"/>
    </location>
</feature>
<gene>
    <name evidence="3" type="ORF">METEAL_20800</name>
</gene>
<organism evidence="3 4">
    <name type="scientific">Mesoterricola silvestris</name>
    <dbReference type="NCBI Taxonomy" id="2927979"/>
    <lineage>
        <taxon>Bacteria</taxon>
        <taxon>Pseudomonadati</taxon>
        <taxon>Acidobacteriota</taxon>
        <taxon>Holophagae</taxon>
        <taxon>Holophagales</taxon>
        <taxon>Holophagaceae</taxon>
        <taxon>Mesoterricola</taxon>
    </lineage>
</organism>
<name>A0AA48K905_9BACT</name>
<evidence type="ECO:0000313" key="4">
    <source>
        <dbReference type="Proteomes" id="UP001238179"/>
    </source>
</evidence>
<evidence type="ECO:0000256" key="1">
    <source>
        <dbReference type="SAM" id="Phobius"/>
    </source>
</evidence>
<protein>
    <recommendedName>
        <fullName evidence="2">Bacteriophage tail tape measure C-terminal domain-containing protein</fullName>
    </recommendedName>
</protein>
<dbReference type="KEGG" id="msil:METEAL_20800"/>
<feature type="domain" description="Bacteriophage tail tape measure C-terminal" evidence="2">
    <location>
        <begin position="794"/>
        <end position="878"/>
    </location>
</feature>
<dbReference type="InterPro" id="IPR006431">
    <property type="entry name" value="Phage_tape_meas_C"/>
</dbReference>
<accession>A0AA48K905</accession>
<sequence length="1067" mass="114229">MASGSGEMKILITGDASSAMGVLSSLGRAVKSTADQVEGHFNGMTGALDGMLAPIVKVAALLGGGAMFKGAVSDTVAFSKEVGGLQRLMGGTSQQATILSIAIGDIFGTTDDFEAAAQKMVRTLNKNEVAITRMGIQTRDSAGRFRDMNELLPEVVRGLSQYTAGADRDAAAQVIFGRGFKEVLRFAALTPEVMEAARKKTEDLGLVLDDQAKGTIKKYRDMLNDTDDAFTALKVRVGLEVMPALTDLGNWFASVAPQGINTVVGGMRTLHDLLGMTSVKLGILVGVMPTIAGLVLKIPALTMVVQSFQLQMALAAREGVTGFGAIAGAARGTGSVILGMISPWTLAAGAIIGGAFALEYFSKAHERAMRKITDANSAATKSAEDWVSSSRRVVELERELATSKGSEAHARAQERLDIAVKSLLAKYPTLAESLVKEGNNHRTISEAIEIENQKKLENLRLNLALAETAERDLQAGMATRKQWNDSVAGQTEAFNTGEGYEIQVQAHQAEIDFNNKQIAGAEKALQLQREKTKGLRDTLTVLTSVNEETKKGKGFEGTDSESALQKLKAALEERKYLYEKDAASHGQLLEFTKTQEVAWLKDNISRYSLNAKERAQASKMLFEAERAVLRETQDAKIAEMKASMEAFKHDKAEQLRIAVEMEKAAANPKEAQAARAEQARIRAEIKDQNTKILETEMEAERAHKVALLDLDAQFLEAQKSAGIISDMEALTRLEAINQKKYEIERKGLEDRLALANLEPTERAKINAQIQALDDKRSLGAAQFGTQKRQEDLKGNGQAGALSGISEYLRSSQDSFSQWKGMALQTLSGVENAFASGFKGILTGQMTFADGMRSIWSGITDTVIGSLAQMAARWVTAAIASAIFGDSVAKTAKTEAVAQQASAAAGIFAAHSWIPFVGPAIAAGLVAFMNVTLAANIASAKGMTAFALGGIVDGPTVGLLGEAGQRELVVPEVTFTNWAENLVSNITAHDQKLRGYQDQASSYSVSASRQTGLGMRPVTMVNDFRGAQILDPSQRGLRKLGSAVFDAARAKAREVGVVLVPGQLLEGV</sequence>